<gene>
    <name evidence="3" type="ORF">Q6A80_06725</name>
</gene>
<dbReference type="PANTHER" id="PTHR23132">
    <property type="entry name" value="D-ALANINE--D-ALANINE LIGASE"/>
    <property type="match status" value="1"/>
</dbReference>
<dbReference type="InterPro" id="IPR003806">
    <property type="entry name" value="ATP-grasp_PylC-type"/>
</dbReference>
<dbReference type="PANTHER" id="PTHR23132:SF14">
    <property type="entry name" value="ATP-GRASP DOMAIN-CONTAINING PROTEIN"/>
    <property type="match status" value="1"/>
</dbReference>
<dbReference type="Gene3D" id="3.30.1490.20">
    <property type="entry name" value="ATP-grasp fold, A domain"/>
    <property type="match status" value="1"/>
</dbReference>
<dbReference type="AlphaFoldDB" id="A0AAW9DB50"/>
<organism evidence="3 4">
    <name type="scientific">Aliarcobacter skirrowii</name>
    <dbReference type="NCBI Taxonomy" id="28200"/>
    <lineage>
        <taxon>Bacteria</taxon>
        <taxon>Pseudomonadati</taxon>
        <taxon>Campylobacterota</taxon>
        <taxon>Epsilonproteobacteria</taxon>
        <taxon>Campylobacterales</taxon>
        <taxon>Arcobacteraceae</taxon>
        <taxon>Aliarcobacter</taxon>
    </lineage>
</organism>
<comment type="caution">
    <text evidence="3">The sequence shown here is derived from an EMBL/GenBank/DDBJ whole genome shotgun (WGS) entry which is preliminary data.</text>
</comment>
<dbReference type="Pfam" id="PF02655">
    <property type="entry name" value="ATP-grasp_3"/>
    <property type="match status" value="1"/>
</dbReference>
<keyword evidence="1" id="KW-0547">Nucleotide-binding</keyword>
<dbReference type="Gene3D" id="3.40.50.20">
    <property type="match status" value="1"/>
</dbReference>
<evidence type="ECO:0000256" key="1">
    <source>
        <dbReference type="PROSITE-ProRule" id="PRU00409"/>
    </source>
</evidence>
<feature type="domain" description="ATP-grasp" evidence="2">
    <location>
        <begin position="123"/>
        <end position="296"/>
    </location>
</feature>
<dbReference type="PROSITE" id="PS50975">
    <property type="entry name" value="ATP_GRASP"/>
    <property type="match status" value="1"/>
</dbReference>
<sequence length="329" mass="38087">MNILFSTVGRRGYIVNYFKQNLNNETDCIIGTSDRNNCDSEFTSAFHYCDKTYIVPSIKNESEYIQELLQICNKEKIDIILSFYDLDSFVISKYINKFKDIGVVPIISSFEVNEIAFDKIKTYNFLKENGFMTPKTWSSVDALNYTAMQFPVIVKPRFGFGSNYIHIANNKEEMEFFINYNKNDELIVQEFLNGQEYSFDILNDLNSKTIVSVVKKKLKMRSGETDQGYAIENEDLLTEAYRLGKSLNHIGPLDVDFFLINEKPYILELNPRFGGGYPISYIAGANFPKLIIDMVKNNLNTDYSIYQNYKTNKVMIKDINILEADCTYE</sequence>
<dbReference type="InterPro" id="IPR048764">
    <property type="entry name" value="PylC_N"/>
</dbReference>
<dbReference type="Pfam" id="PF21360">
    <property type="entry name" value="PylC-like_N"/>
    <property type="match status" value="1"/>
</dbReference>
<dbReference type="Gene3D" id="3.30.470.20">
    <property type="entry name" value="ATP-grasp fold, B domain"/>
    <property type="match status" value="1"/>
</dbReference>
<dbReference type="InterPro" id="IPR013815">
    <property type="entry name" value="ATP_grasp_subdomain_1"/>
</dbReference>
<dbReference type="GO" id="GO:0046872">
    <property type="term" value="F:metal ion binding"/>
    <property type="evidence" value="ECO:0007669"/>
    <property type="project" value="InterPro"/>
</dbReference>
<dbReference type="Proteomes" id="UP001283691">
    <property type="component" value="Unassembled WGS sequence"/>
</dbReference>
<protein>
    <submittedName>
        <fullName evidence="3">ATP-grasp domain-containing protein</fullName>
    </submittedName>
</protein>
<proteinExistence type="predicted"/>
<dbReference type="InterPro" id="IPR011761">
    <property type="entry name" value="ATP-grasp"/>
</dbReference>
<reference evidence="3" key="1">
    <citation type="journal article" date="2023" name="Front. Microbiol.">
        <title>Genomic diversity and taxonomic marker for Arcobacter species.</title>
        <authorList>
            <person name="Zhou G."/>
            <person name="Gu Y."/>
            <person name="Wang H."/>
            <person name="Chen X."/>
            <person name="Zhang X."/>
            <person name="Shao Z."/>
            <person name="Yan X."/>
            <person name="Zhang J."/>
            <person name="Zhang M."/>
        </authorList>
    </citation>
    <scope>NUCLEOTIDE SEQUENCE</scope>
    <source>
        <strain evidence="3">BJSY19SF1-2</strain>
    </source>
</reference>
<evidence type="ECO:0000259" key="2">
    <source>
        <dbReference type="PROSITE" id="PS50975"/>
    </source>
</evidence>
<dbReference type="SUPFAM" id="SSF56059">
    <property type="entry name" value="Glutathione synthetase ATP-binding domain-like"/>
    <property type="match status" value="1"/>
</dbReference>
<name>A0AAW9DB50_9BACT</name>
<keyword evidence="1" id="KW-0067">ATP-binding</keyword>
<dbReference type="GO" id="GO:0005524">
    <property type="term" value="F:ATP binding"/>
    <property type="evidence" value="ECO:0007669"/>
    <property type="project" value="UniProtKB-UniRule"/>
</dbReference>
<reference evidence="3" key="2">
    <citation type="submission" date="2023-07" db="EMBL/GenBank/DDBJ databases">
        <authorList>
            <person name="Zhang M."/>
            <person name="Zhou G."/>
        </authorList>
    </citation>
    <scope>NUCLEOTIDE SEQUENCE</scope>
    <source>
        <strain evidence="3">BJSY19SF1-2</strain>
    </source>
</reference>
<evidence type="ECO:0000313" key="3">
    <source>
        <dbReference type="EMBL" id="MDX4069421.1"/>
    </source>
</evidence>
<evidence type="ECO:0000313" key="4">
    <source>
        <dbReference type="Proteomes" id="UP001283691"/>
    </source>
</evidence>
<dbReference type="RefSeq" id="WP_319048133.1">
    <property type="nucleotide sequence ID" value="NZ_JAUQUR010000003.1"/>
</dbReference>
<dbReference type="GO" id="GO:0008716">
    <property type="term" value="F:D-alanine-D-alanine ligase activity"/>
    <property type="evidence" value="ECO:0007669"/>
    <property type="project" value="TreeGrafter"/>
</dbReference>
<dbReference type="EMBL" id="JAUQUR010000003">
    <property type="protein sequence ID" value="MDX4069421.1"/>
    <property type="molecule type" value="Genomic_DNA"/>
</dbReference>
<accession>A0AAW9DB50</accession>